<evidence type="ECO:0000313" key="1">
    <source>
        <dbReference type="EMBL" id="SEA23467.1"/>
    </source>
</evidence>
<organism evidence="1 2">
    <name type="scientific">Pedobacter hartonius</name>
    <dbReference type="NCBI Taxonomy" id="425514"/>
    <lineage>
        <taxon>Bacteria</taxon>
        <taxon>Pseudomonadati</taxon>
        <taxon>Bacteroidota</taxon>
        <taxon>Sphingobacteriia</taxon>
        <taxon>Sphingobacteriales</taxon>
        <taxon>Sphingobacteriaceae</taxon>
        <taxon>Pedobacter</taxon>
    </lineage>
</organism>
<sequence length="87" mass="10496">MMINKEQLKELDIQLILEVESELQRAKERFPEKLNSLHEGYAIISEEFDEFWDEIKKKEKDRDFFKLKTEGIHVIAMMIRTLQDLVI</sequence>
<evidence type="ECO:0000313" key="2">
    <source>
        <dbReference type="Proteomes" id="UP000198850"/>
    </source>
</evidence>
<dbReference type="STRING" id="425514.SAMN05443550_102373"/>
<proteinExistence type="predicted"/>
<dbReference type="EMBL" id="FNRA01000002">
    <property type="protein sequence ID" value="SEA23467.1"/>
    <property type="molecule type" value="Genomic_DNA"/>
</dbReference>
<protein>
    <submittedName>
        <fullName evidence="1">Uncharacterized protein</fullName>
    </submittedName>
</protein>
<dbReference type="RefSeq" id="WP_090555517.1">
    <property type="nucleotide sequence ID" value="NZ_FNRA01000002.1"/>
</dbReference>
<gene>
    <name evidence="1" type="ORF">SAMN05443550_102373</name>
</gene>
<dbReference type="AlphaFoldDB" id="A0A1H3ZIG7"/>
<dbReference type="OrthoDB" id="2989645at2"/>
<keyword evidence="2" id="KW-1185">Reference proteome</keyword>
<reference evidence="1 2" key="1">
    <citation type="submission" date="2016-10" db="EMBL/GenBank/DDBJ databases">
        <authorList>
            <person name="de Groot N.N."/>
        </authorList>
    </citation>
    <scope>NUCLEOTIDE SEQUENCE [LARGE SCALE GENOMIC DNA]</scope>
    <source>
        <strain evidence="1 2">DSM 19033</strain>
    </source>
</reference>
<dbReference type="Proteomes" id="UP000198850">
    <property type="component" value="Unassembled WGS sequence"/>
</dbReference>
<accession>A0A1H3ZIG7</accession>
<name>A0A1H3ZIG7_9SPHI</name>